<dbReference type="VEuPathDB" id="FungiDB:BCV72DRAFT_242332"/>
<dbReference type="Pfam" id="PF08654">
    <property type="entry name" value="DASH_Dad2"/>
    <property type="match status" value="1"/>
</dbReference>
<dbReference type="GO" id="GO:0000278">
    <property type="term" value="P:mitotic cell cycle"/>
    <property type="evidence" value="ECO:0007669"/>
    <property type="project" value="InterPro"/>
</dbReference>
<feature type="region of interest" description="Disordered" evidence="1">
    <location>
        <begin position="1"/>
        <end position="26"/>
    </location>
</feature>
<reference evidence="2" key="1">
    <citation type="journal article" date="2016" name="Proc. Natl. Acad. Sci. U.S.A.">
        <title>Lipid metabolic changes in an early divergent fungus govern the establishment of a mutualistic symbiosis with endobacteria.</title>
        <authorList>
            <person name="Lastovetsky O.A."/>
            <person name="Gaspar M.L."/>
            <person name="Mondo S.J."/>
            <person name="LaButti K.M."/>
            <person name="Sandor L."/>
            <person name="Grigoriev I.V."/>
            <person name="Henry S.A."/>
            <person name="Pawlowska T.E."/>
        </authorList>
    </citation>
    <scope>NUCLEOTIDE SEQUENCE [LARGE SCALE GENOMIC DNA]</scope>
    <source>
        <strain evidence="2">ATCC 52814</strain>
    </source>
</reference>
<protein>
    <submittedName>
        <fullName evidence="2">Uncharacterized protein</fullName>
    </submittedName>
</protein>
<name>A0A1X0R1Z0_RHIZD</name>
<evidence type="ECO:0000313" key="2">
    <source>
        <dbReference type="EMBL" id="ORE06029.1"/>
    </source>
</evidence>
<feature type="compositionally biased region" description="Basic and acidic residues" evidence="1">
    <location>
        <begin position="12"/>
        <end position="26"/>
    </location>
</feature>
<evidence type="ECO:0000256" key="1">
    <source>
        <dbReference type="SAM" id="MobiDB-lite"/>
    </source>
</evidence>
<dbReference type="OrthoDB" id="2222833at2759"/>
<gene>
    <name evidence="2" type="ORF">BCV72DRAFT_242332</name>
</gene>
<dbReference type="GO" id="GO:0072686">
    <property type="term" value="C:mitotic spindle"/>
    <property type="evidence" value="ECO:0007669"/>
    <property type="project" value="InterPro"/>
</dbReference>
<organism evidence="2">
    <name type="scientific">Rhizopus microsporus var. microsporus</name>
    <dbReference type="NCBI Taxonomy" id="86635"/>
    <lineage>
        <taxon>Eukaryota</taxon>
        <taxon>Fungi</taxon>
        <taxon>Fungi incertae sedis</taxon>
        <taxon>Mucoromycota</taxon>
        <taxon>Mucoromycotina</taxon>
        <taxon>Mucoromycetes</taxon>
        <taxon>Mucorales</taxon>
        <taxon>Mucorineae</taxon>
        <taxon>Rhizopodaceae</taxon>
        <taxon>Rhizopus</taxon>
    </lineage>
</organism>
<dbReference type="GO" id="GO:0042729">
    <property type="term" value="C:DASH complex"/>
    <property type="evidence" value="ECO:0007669"/>
    <property type="project" value="InterPro"/>
</dbReference>
<feature type="compositionally biased region" description="Polar residues" evidence="1">
    <location>
        <begin position="1"/>
        <end position="11"/>
    </location>
</feature>
<proteinExistence type="predicted"/>
<accession>A0A1X0R1Z0</accession>
<dbReference type="EMBL" id="KV921931">
    <property type="protein sequence ID" value="ORE06029.1"/>
    <property type="molecule type" value="Genomic_DNA"/>
</dbReference>
<dbReference type="Proteomes" id="UP000242414">
    <property type="component" value="Unassembled WGS sequence"/>
</dbReference>
<sequence length="117" mass="13694">MRQMRQQTNVQETKEEEKREETDNKEVKSEFLQEKVLEAEEIAKLRQSSEQLVKFFGQLGDKVKQMADQVESAANSMQNWEHVFNTIKDVGVHSHETSLVKFDINHSSPLRSFDKQL</sequence>
<dbReference type="InterPro" id="IPR013963">
    <property type="entry name" value="DASH_Dad2"/>
</dbReference>
<dbReference type="AlphaFoldDB" id="A0A1X0R1Z0"/>